<dbReference type="PROSITE" id="PS00671">
    <property type="entry name" value="D_2_HYDROXYACID_DH_3"/>
    <property type="match status" value="1"/>
</dbReference>
<reference evidence="7 9" key="1">
    <citation type="submission" date="2018-08" db="EMBL/GenBank/DDBJ databases">
        <title>A genome reference for cultivated species of the human gut microbiota.</title>
        <authorList>
            <person name="Zou Y."/>
            <person name="Xue W."/>
            <person name="Luo G."/>
        </authorList>
    </citation>
    <scope>NUCLEOTIDE SEQUENCE [LARGE SCALE GENOMIC DNA]</scope>
    <source>
        <strain evidence="7 9">AF37-6AC</strain>
    </source>
</reference>
<dbReference type="PROSITE" id="PS00670">
    <property type="entry name" value="D_2_HYDROXYACID_DH_2"/>
    <property type="match status" value="1"/>
</dbReference>
<dbReference type="Pfam" id="PF00389">
    <property type="entry name" value="2-Hacid_dh"/>
    <property type="match status" value="1"/>
</dbReference>
<dbReference type="RefSeq" id="WP_118393461.1">
    <property type="nucleotide sequence ID" value="NZ_JAAIPQ010000039.1"/>
</dbReference>
<evidence type="ECO:0000256" key="1">
    <source>
        <dbReference type="ARBA" id="ARBA00005854"/>
    </source>
</evidence>
<evidence type="ECO:0000256" key="3">
    <source>
        <dbReference type="ARBA" id="ARBA00023027"/>
    </source>
</evidence>
<evidence type="ECO:0000259" key="5">
    <source>
        <dbReference type="Pfam" id="PF00389"/>
    </source>
</evidence>
<dbReference type="GO" id="GO:0051287">
    <property type="term" value="F:NAD binding"/>
    <property type="evidence" value="ECO:0007669"/>
    <property type="project" value="InterPro"/>
</dbReference>
<feature type="domain" description="D-isomer specific 2-hydroxyacid dehydrogenase NAD-binding" evidence="6">
    <location>
        <begin position="106"/>
        <end position="283"/>
    </location>
</feature>
<dbReference type="FunFam" id="3.40.50.720:FF:000203">
    <property type="entry name" value="D-3-phosphoglycerate dehydrogenase (SerA)"/>
    <property type="match status" value="1"/>
</dbReference>
<gene>
    <name evidence="7" type="ORF">DW021_15590</name>
    <name evidence="8" type="ORF">EAI82_10265</name>
</gene>
<accession>A0A415L4F3</accession>
<dbReference type="PANTHER" id="PTHR43761">
    <property type="entry name" value="D-ISOMER SPECIFIC 2-HYDROXYACID DEHYDROGENASE FAMILY PROTEIN (AFU_ORTHOLOGUE AFUA_1G13630)"/>
    <property type="match status" value="1"/>
</dbReference>
<proteinExistence type="inferred from homology"/>
<reference evidence="8 10" key="2">
    <citation type="journal article" date="2019" name="Science, e1252229">
        <title>Invertible promoters mediate bacterial phase variation, antibiotic resistance, and host adaptation in the gut.</title>
        <authorList>
            <person name="Jiang X."/>
            <person name="Hall A.B."/>
            <person name="Arthur T.D."/>
            <person name="Plichta D.R."/>
            <person name="Covington C.T."/>
            <person name="Poyet M."/>
            <person name="Crothers J."/>
            <person name="Moses P.L."/>
            <person name="Tolonen A.C."/>
            <person name="Vlamakis H."/>
            <person name="Alm E.J."/>
            <person name="Xavier R.J."/>
        </authorList>
    </citation>
    <scope>NUCLEOTIDE SEQUENCE [LARGE SCALE GENOMIC DNA]</scope>
    <source>
        <strain evidence="8">Af_0058</strain>
        <strain evidence="10">af_0058</strain>
    </source>
</reference>
<feature type="domain" description="D-isomer specific 2-hydroxyacid dehydrogenase catalytic" evidence="5">
    <location>
        <begin position="4"/>
        <end position="311"/>
    </location>
</feature>
<dbReference type="Gene3D" id="3.40.50.720">
    <property type="entry name" value="NAD(P)-binding Rossmann-like Domain"/>
    <property type="match status" value="2"/>
</dbReference>
<evidence type="ECO:0000313" key="9">
    <source>
        <dbReference type="Proteomes" id="UP000285897"/>
    </source>
</evidence>
<dbReference type="InterPro" id="IPR050418">
    <property type="entry name" value="D-iso_2-hydroxyacid_DH_PdxB"/>
</dbReference>
<keyword evidence="2 4" id="KW-0560">Oxidoreductase</keyword>
<comment type="similarity">
    <text evidence="1 4">Belongs to the D-isomer specific 2-hydroxyacid dehydrogenase family.</text>
</comment>
<dbReference type="PANTHER" id="PTHR43761:SF1">
    <property type="entry name" value="D-ISOMER SPECIFIC 2-HYDROXYACID DEHYDROGENASE CATALYTIC DOMAIN-CONTAINING PROTEIN-RELATED"/>
    <property type="match status" value="1"/>
</dbReference>
<dbReference type="Proteomes" id="UP000293506">
    <property type="component" value="Unassembled WGS sequence"/>
</dbReference>
<dbReference type="SUPFAM" id="SSF51735">
    <property type="entry name" value="NAD(P)-binding Rossmann-fold domains"/>
    <property type="match status" value="1"/>
</dbReference>
<dbReference type="AlphaFoldDB" id="A0A415L4F3"/>
<sequence length="330" mass="35650">MKYVMTEAVAPEGMALLDQSEKVYVAHDANPANYTEEMKDADALIVRAAPAKIVNKAVMEAAPRLKVIGRTGVGYDSVDVDAATELGIPVVITPGANNRAVAEHSLTLMLALSKNLVEAQVEASKGNWAIRDAHKQFELYGKKAGIIGLGRIGRDTASLCTGIGMKVAGYDPFLTKEQIEGMGYEYYANYEDLLKDCDVISIHVPLTKETENMVSAKQLKEMKNTAIIINCSRGGIINEADLIEALDSGEIAGAGLDVFVGEEIHPGNPLLDAKNLIFSPHSAAQTREAVINMATMCVEGCKAVCAGKKWKLVANPDVYKHEKWKDAEWA</sequence>
<evidence type="ECO:0000259" key="6">
    <source>
        <dbReference type="Pfam" id="PF02826"/>
    </source>
</evidence>
<comment type="caution">
    <text evidence="7">The sequence shown here is derived from an EMBL/GenBank/DDBJ whole genome shotgun (WGS) entry which is preliminary data.</text>
</comment>
<evidence type="ECO:0000313" key="8">
    <source>
        <dbReference type="EMBL" id="RYT66596.1"/>
    </source>
</evidence>
<organism evidence="7 9">
    <name type="scientific">Blautia obeum</name>
    <dbReference type="NCBI Taxonomy" id="40520"/>
    <lineage>
        <taxon>Bacteria</taxon>
        <taxon>Bacillati</taxon>
        <taxon>Bacillota</taxon>
        <taxon>Clostridia</taxon>
        <taxon>Lachnospirales</taxon>
        <taxon>Lachnospiraceae</taxon>
        <taxon>Blautia</taxon>
    </lineage>
</organism>
<protein>
    <submittedName>
        <fullName evidence="7">Phosphoglycerate dehydrogenase</fullName>
    </submittedName>
</protein>
<keyword evidence="3" id="KW-0520">NAD</keyword>
<dbReference type="InterPro" id="IPR006140">
    <property type="entry name" value="D-isomer_DH_NAD-bd"/>
</dbReference>
<dbReference type="SUPFAM" id="SSF52283">
    <property type="entry name" value="Formate/glycerate dehydrogenase catalytic domain-like"/>
    <property type="match status" value="1"/>
</dbReference>
<dbReference type="EMBL" id="RCXQ01000008">
    <property type="protein sequence ID" value="RYT66596.1"/>
    <property type="molecule type" value="Genomic_DNA"/>
</dbReference>
<dbReference type="EMBL" id="QROS01000017">
    <property type="protein sequence ID" value="RHL43413.1"/>
    <property type="molecule type" value="Genomic_DNA"/>
</dbReference>
<dbReference type="InterPro" id="IPR006139">
    <property type="entry name" value="D-isomer_2_OHA_DH_cat_dom"/>
</dbReference>
<evidence type="ECO:0000256" key="2">
    <source>
        <dbReference type="ARBA" id="ARBA00023002"/>
    </source>
</evidence>
<dbReference type="Pfam" id="PF02826">
    <property type="entry name" value="2-Hacid_dh_C"/>
    <property type="match status" value="1"/>
</dbReference>
<evidence type="ECO:0000313" key="7">
    <source>
        <dbReference type="EMBL" id="RHL43413.1"/>
    </source>
</evidence>
<dbReference type="CDD" id="cd12173">
    <property type="entry name" value="PGDH_4"/>
    <property type="match status" value="1"/>
</dbReference>
<evidence type="ECO:0000256" key="4">
    <source>
        <dbReference type="RuleBase" id="RU003719"/>
    </source>
</evidence>
<evidence type="ECO:0000313" key="10">
    <source>
        <dbReference type="Proteomes" id="UP000293506"/>
    </source>
</evidence>
<dbReference type="Proteomes" id="UP000285897">
    <property type="component" value="Unassembled WGS sequence"/>
</dbReference>
<dbReference type="InterPro" id="IPR036291">
    <property type="entry name" value="NAD(P)-bd_dom_sf"/>
</dbReference>
<name>A0A415L4F3_9FIRM</name>
<dbReference type="GO" id="GO:0016616">
    <property type="term" value="F:oxidoreductase activity, acting on the CH-OH group of donors, NAD or NADP as acceptor"/>
    <property type="evidence" value="ECO:0007669"/>
    <property type="project" value="InterPro"/>
</dbReference>
<dbReference type="InterPro" id="IPR029753">
    <property type="entry name" value="D-isomer_DH_CS"/>
</dbReference>